<evidence type="ECO:0000256" key="5">
    <source>
        <dbReference type="ARBA" id="ARBA00023136"/>
    </source>
</evidence>
<dbReference type="InterPro" id="IPR025857">
    <property type="entry name" value="MacB_PCD"/>
</dbReference>
<evidence type="ECO:0000256" key="3">
    <source>
        <dbReference type="ARBA" id="ARBA00022692"/>
    </source>
</evidence>
<dbReference type="EMBL" id="AMRG01000001">
    <property type="protein sequence ID" value="EKE87556.1"/>
    <property type="molecule type" value="Genomic_DNA"/>
</dbReference>
<protein>
    <submittedName>
        <fullName evidence="9">Putative ABC transport system permease</fullName>
    </submittedName>
</protein>
<dbReference type="GO" id="GO:0005886">
    <property type="term" value="C:plasma membrane"/>
    <property type="evidence" value="ECO:0007669"/>
    <property type="project" value="UniProtKB-SubCell"/>
</dbReference>
<feature type="transmembrane region" description="Helical" evidence="6">
    <location>
        <begin position="257"/>
        <end position="284"/>
    </location>
</feature>
<evidence type="ECO:0000313" key="9">
    <source>
        <dbReference type="EMBL" id="EKE87556.1"/>
    </source>
</evidence>
<dbReference type="OrthoDB" id="9775474at2"/>
<evidence type="ECO:0000259" key="7">
    <source>
        <dbReference type="Pfam" id="PF02687"/>
    </source>
</evidence>
<dbReference type="InterPro" id="IPR003838">
    <property type="entry name" value="ABC3_permease_C"/>
</dbReference>
<dbReference type="AlphaFoldDB" id="K2JVX5"/>
<dbReference type="STRING" id="740709.A10D4_00640"/>
<dbReference type="PATRIC" id="fig|740709.3.peg.128"/>
<dbReference type="eggNOG" id="COG0577">
    <property type="taxonomic scope" value="Bacteria"/>
</dbReference>
<comment type="subcellular location">
    <subcellularLocation>
        <location evidence="1">Cell membrane</location>
        <topology evidence="1">Multi-pass membrane protein</topology>
    </subcellularLocation>
</comment>
<keyword evidence="3 6" id="KW-0812">Transmembrane</keyword>
<feature type="transmembrane region" description="Helical" evidence="6">
    <location>
        <begin position="350"/>
        <end position="374"/>
    </location>
</feature>
<keyword evidence="10" id="KW-1185">Reference proteome</keyword>
<dbReference type="PANTHER" id="PTHR43738:SF3">
    <property type="entry name" value="ABC TRANSPORTER PERMEASE"/>
    <property type="match status" value="1"/>
</dbReference>
<name>K2JVX5_9GAMM</name>
<evidence type="ECO:0000256" key="4">
    <source>
        <dbReference type="ARBA" id="ARBA00022989"/>
    </source>
</evidence>
<dbReference type="InterPro" id="IPR051125">
    <property type="entry name" value="ABC-4/HrtB_transporter"/>
</dbReference>
<dbReference type="RefSeq" id="WP_008487061.1">
    <property type="nucleotide sequence ID" value="NZ_AMRG01000001.1"/>
</dbReference>
<comment type="caution">
    <text evidence="9">The sequence shown here is derived from an EMBL/GenBank/DDBJ whole genome shotgun (WGS) entry which is preliminary data.</text>
</comment>
<dbReference type="PANTHER" id="PTHR43738">
    <property type="entry name" value="ABC TRANSPORTER, MEMBRANE PROTEIN"/>
    <property type="match status" value="1"/>
</dbReference>
<feature type="domain" description="ABC3 transporter permease C-terminal" evidence="7">
    <location>
        <begin position="264"/>
        <end position="378"/>
    </location>
</feature>
<dbReference type="Proteomes" id="UP000014115">
    <property type="component" value="Unassembled WGS sequence"/>
</dbReference>
<evidence type="ECO:0000259" key="8">
    <source>
        <dbReference type="Pfam" id="PF12704"/>
    </source>
</evidence>
<accession>K2JVX5</accession>
<evidence type="ECO:0000256" key="6">
    <source>
        <dbReference type="SAM" id="Phobius"/>
    </source>
</evidence>
<gene>
    <name evidence="9" type="ORF">A10D4_00640</name>
</gene>
<evidence type="ECO:0000256" key="1">
    <source>
        <dbReference type="ARBA" id="ARBA00004651"/>
    </source>
</evidence>
<keyword evidence="4 6" id="KW-1133">Transmembrane helix</keyword>
<dbReference type="Pfam" id="PF12704">
    <property type="entry name" value="MacB_PCD"/>
    <property type="match status" value="1"/>
</dbReference>
<evidence type="ECO:0000256" key="2">
    <source>
        <dbReference type="ARBA" id="ARBA00022475"/>
    </source>
</evidence>
<feature type="transmembrane region" description="Helical" evidence="6">
    <location>
        <begin position="21"/>
        <end position="43"/>
    </location>
</feature>
<keyword evidence="2" id="KW-1003">Cell membrane</keyword>
<sequence length="386" mass="42846">MSKALSLAWTSVKRNRLRSCLLLFTICSGFLIFGVLGTLNFSMSGGSDQFAQSRLMVISQGGLVDPLPIAYQQRLAAIDGVASVGHATWFGLHYQETDQDIMSFAVDGAMWLQQHPEMEISDTAVQRFLRSKNGLLVNRHIANRFGWQVGDQVPLKSILFQPSDGSGFWSFEISGLFETTDASGGRKYVIAHYDYLNDGRVIWPDTVGSFIVVPQDGVDANQLATRIDDHFLRSQQSTFSATDKAFHDDFFKQFGDVFFIIKSVVLISFLSIVMVVASTIALMVRQRTRDIGVLKVIGFSGAHVFRMIYTEVFLLVSLGTALGLLLAFIVNKVMIYYWPIIPDINLPPFVLLQTLVIALALAVISGAIPSYLALRMKPAEAFKVHE</sequence>
<keyword evidence="5 6" id="KW-0472">Membrane</keyword>
<feature type="transmembrane region" description="Helical" evidence="6">
    <location>
        <begin position="304"/>
        <end position="330"/>
    </location>
</feature>
<organism evidence="9 10">
    <name type="scientific">Idiomarina xiamenensis 10-D-4</name>
    <dbReference type="NCBI Taxonomy" id="740709"/>
    <lineage>
        <taxon>Bacteria</taxon>
        <taxon>Pseudomonadati</taxon>
        <taxon>Pseudomonadota</taxon>
        <taxon>Gammaproteobacteria</taxon>
        <taxon>Alteromonadales</taxon>
        <taxon>Idiomarinaceae</taxon>
        <taxon>Idiomarina</taxon>
    </lineage>
</organism>
<feature type="domain" description="MacB-like periplasmic core" evidence="8">
    <location>
        <begin position="32"/>
        <end position="228"/>
    </location>
</feature>
<proteinExistence type="predicted"/>
<reference evidence="9 10" key="1">
    <citation type="journal article" date="2012" name="J. Bacteriol.">
        <title>Genome Sequence of Idiomarina xiamenensis Type Strain 10-D-4.</title>
        <authorList>
            <person name="Lai Q."/>
            <person name="Wang L."/>
            <person name="Wang W."/>
            <person name="Shao Z."/>
        </authorList>
    </citation>
    <scope>NUCLEOTIDE SEQUENCE [LARGE SCALE GENOMIC DNA]</scope>
    <source>
        <strain evidence="9 10">10-D-4</strain>
    </source>
</reference>
<evidence type="ECO:0000313" key="10">
    <source>
        <dbReference type="Proteomes" id="UP000014115"/>
    </source>
</evidence>
<dbReference type="Pfam" id="PF02687">
    <property type="entry name" value="FtsX"/>
    <property type="match status" value="1"/>
</dbReference>